<dbReference type="GO" id="GO:0016209">
    <property type="term" value="F:antioxidant activity"/>
    <property type="evidence" value="ECO:0007669"/>
    <property type="project" value="InterPro"/>
</dbReference>
<dbReference type="KEGG" id="lcre:Pla8534_26630"/>
<dbReference type="Gene3D" id="3.40.30.10">
    <property type="entry name" value="Glutaredoxin"/>
    <property type="match status" value="1"/>
</dbReference>
<evidence type="ECO:0000259" key="2">
    <source>
        <dbReference type="Pfam" id="PF00578"/>
    </source>
</evidence>
<protein>
    <submittedName>
        <fullName evidence="3">Thiol-disulfide oxidoreductase ResA</fullName>
    </submittedName>
</protein>
<evidence type="ECO:0000313" key="4">
    <source>
        <dbReference type="Proteomes" id="UP000317648"/>
    </source>
</evidence>
<proteinExistence type="predicted"/>
<dbReference type="InterPro" id="IPR036249">
    <property type="entry name" value="Thioredoxin-like_sf"/>
</dbReference>
<sequence precursor="true">MFRKSCWMVMVATFLTLPCLQAAAQDGTSKVLPQDPSQWINSNPISADTLQGKAALLWYFEEDCPRCRAKWPALIALSKSFVGKPIVFIAVNSGNSRQAVEQYARSVRLPWPIIVDPTRQFEKASNLTEISLQNIHQVKLIMPDGRMRNGDWNDLKASADSALSGAKWNVDPSEISPGLMPAWQSIEFGDFAGGSSLVARNLKSRDEAAQASAAKLQAYVDSRMQQMLAAGNGASDNWSKYKTYLQISEQFDGYDLPEEVTSGLAQLADDPAVKDQLAAYKQLLPIKKSLQSSNRSVLFGAVKRLKTLVESSPGTDAALEAQNLLQQLGQ</sequence>
<dbReference type="InterPro" id="IPR000866">
    <property type="entry name" value="AhpC/TSA"/>
</dbReference>
<feature type="signal peptide" evidence="1">
    <location>
        <begin position="1"/>
        <end position="24"/>
    </location>
</feature>
<dbReference type="Pfam" id="PF00578">
    <property type="entry name" value="AhpC-TSA"/>
    <property type="match status" value="1"/>
</dbReference>
<dbReference type="OrthoDB" id="209808at2"/>
<feature type="chain" id="PRO_5022101392" evidence="1">
    <location>
        <begin position="25"/>
        <end position="330"/>
    </location>
</feature>
<feature type="domain" description="Alkyl hydroperoxide reductase subunit C/ Thiol specific antioxidant" evidence="2">
    <location>
        <begin position="42"/>
        <end position="128"/>
    </location>
</feature>
<gene>
    <name evidence="3" type="primary">resA_2</name>
    <name evidence="3" type="ORF">Pla8534_26630</name>
</gene>
<evidence type="ECO:0000313" key="3">
    <source>
        <dbReference type="EMBL" id="QDU94855.1"/>
    </source>
</evidence>
<dbReference type="SUPFAM" id="SSF52833">
    <property type="entry name" value="Thioredoxin-like"/>
    <property type="match status" value="1"/>
</dbReference>
<accession>A0A518DSN8</accession>
<reference evidence="3 4" key="1">
    <citation type="submission" date="2019-02" db="EMBL/GenBank/DDBJ databases">
        <title>Deep-cultivation of Planctomycetes and their phenomic and genomic characterization uncovers novel biology.</title>
        <authorList>
            <person name="Wiegand S."/>
            <person name="Jogler M."/>
            <person name="Boedeker C."/>
            <person name="Pinto D."/>
            <person name="Vollmers J."/>
            <person name="Rivas-Marin E."/>
            <person name="Kohn T."/>
            <person name="Peeters S.H."/>
            <person name="Heuer A."/>
            <person name="Rast P."/>
            <person name="Oberbeckmann S."/>
            <person name="Bunk B."/>
            <person name="Jeske O."/>
            <person name="Meyerdierks A."/>
            <person name="Storesund J.E."/>
            <person name="Kallscheuer N."/>
            <person name="Luecker S."/>
            <person name="Lage O.M."/>
            <person name="Pohl T."/>
            <person name="Merkel B.J."/>
            <person name="Hornburger P."/>
            <person name="Mueller R.-W."/>
            <person name="Bruemmer F."/>
            <person name="Labrenz M."/>
            <person name="Spormann A.M."/>
            <person name="Op den Camp H."/>
            <person name="Overmann J."/>
            <person name="Amann R."/>
            <person name="Jetten M.S.M."/>
            <person name="Mascher T."/>
            <person name="Medema M.H."/>
            <person name="Devos D.P."/>
            <person name="Kaster A.-K."/>
            <person name="Ovreas L."/>
            <person name="Rohde M."/>
            <person name="Galperin M.Y."/>
            <person name="Jogler C."/>
        </authorList>
    </citation>
    <scope>NUCLEOTIDE SEQUENCE [LARGE SCALE GENOMIC DNA]</scope>
    <source>
        <strain evidence="3 4">Pla85_3_4</strain>
    </source>
</reference>
<dbReference type="GO" id="GO:0016491">
    <property type="term" value="F:oxidoreductase activity"/>
    <property type="evidence" value="ECO:0007669"/>
    <property type="project" value="InterPro"/>
</dbReference>
<keyword evidence="4" id="KW-1185">Reference proteome</keyword>
<dbReference type="Proteomes" id="UP000317648">
    <property type="component" value="Chromosome"/>
</dbReference>
<keyword evidence="1" id="KW-0732">Signal</keyword>
<dbReference type="RefSeq" id="WP_145053614.1">
    <property type="nucleotide sequence ID" value="NZ_CP036433.1"/>
</dbReference>
<organism evidence="3 4">
    <name type="scientific">Lignipirellula cremea</name>
    <dbReference type="NCBI Taxonomy" id="2528010"/>
    <lineage>
        <taxon>Bacteria</taxon>
        <taxon>Pseudomonadati</taxon>
        <taxon>Planctomycetota</taxon>
        <taxon>Planctomycetia</taxon>
        <taxon>Pirellulales</taxon>
        <taxon>Pirellulaceae</taxon>
        <taxon>Lignipirellula</taxon>
    </lineage>
</organism>
<dbReference type="CDD" id="cd02966">
    <property type="entry name" value="TlpA_like_family"/>
    <property type="match status" value="1"/>
</dbReference>
<dbReference type="AlphaFoldDB" id="A0A518DSN8"/>
<name>A0A518DSN8_9BACT</name>
<evidence type="ECO:0000256" key="1">
    <source>
        <dbReference type="SAM" id="SignalP"/>
    </source>
</evidence>
<dbReference type="EMBL" id="CP036433">
    <property type="protein sequence ID" value="QDU94855.1"/>
    <property type="molecule type" value="Genomic_DNA"/>
</dbReference>